<comment type="caution">
    <text evidence="2">The sequence shown here is derived from an EMBL/GenBank/DDBJ whole genome shotgun (WGS) entry which is preliminary data.</text>
</comment>
<protein>
    <submittedName>
        <fullName evidence="2">Uncharacterized protein</fullName>
    </submittedName>
</protein>
<feature type="region of interest" description="Disordered" evidence="1">
    <location>
        <begin position="1"/>
        <end position="21"/>
    </location>
</feature>
<feature type="compositionally biased region" description="Low complexity" evidence="1">
    <location>
        <begin position="1"/>
        <end position="13"/>
    </location>
</feature>
<evidence type="ECO:0000313" key="3">
    <source>
        <dbReference type="Proteomes" id="UP001190700"/>
    </source>
</evidence>
<gene>
    <name evidence="2" type="ORF">CYMTET_20123</name>
</gene>
<name>A0AAE0L4J1_9CHLO</name>
<feature type="region of interest" description="Disordered" evidence="1">
    <location>
        <begin position="127"/>
        <end position="172"/>
    </location>
</feature>
<reference evidence="2 3" key="1">
    <citation type="journal article" date="2015" name="Genome Biol. Evol.">
        <title>Comparative Genomics of a Bacterivorous Green Alga Reveals Evolutionary Causalities and Consequences of Phago-Mixotrophic Mode of Nutrition.</title>
        <authorList>
            <person name="Burns J.A."/>
            <person name="Paasch A."/>
            <person name="Narechania A."/>
            <person name="Kim E."/>
        </authorList>
    </citation>
    <scope>NUCLEOTIDE SEQUENCE [LARGE SCALE GENOMIC DNA]</scope>
    <source>
        <strain evidence="2 3">PLY_AMNH</strain>
    </source>
</reference>
<dbReference type="Proteomes" id="UP001190700">
    <property type="component" value="Unassembled WGS sequence"/>
</dbReference>
<organism evidence="2 3">
    <name type="scientific">Cymbomonas tetramitiformis</name>
    <dbReference type="NCBI Taxonomy" id="36881"/>
    <lineage>
        <taxon>Eukaryota</taxon>
        <taxon>Viridiplantae</taxon>
        <taxon>Chlorophyta</taxon>
        <taxon>Pyramimonadophyceae</taxon>
        <taxon>Pyramimonadales</taxon>
        <taxon>Pyramimonadaceae</taxon>
        <taxon>Cymbomonas</taxon>
    </lineage>
</organism>
<feature type="region of interest" description="Disordered" evidence="1">
    <location>
        <begin position="184"/>
        <end position="234"/>
    </location>
</feature>
<dbReference type="AlphaFoldDB" id="A0AAE0L4J1"/>
<feature type="compositionally biased region" description="Acidic residues" evidence="1">
    <location>
        <begin position="191"/>
        <end position="215"/>
    </location>
</feature>
<evidence type="ECO:0000313" key="2">
    <source>
        <dbReference type="EMBL" id="KAK3271534.1"/>
    </source>
</evidence>
<accession>A0AAE0L4J1</accession>
<keyword evidence="3" id="KW-1185">Reference proteome</keyword>
<evidence type="ECO:0000256" key="1">
    <source>
        <dbReference type="SAM" id="MobiDB-lite"/>
    </source>
</evidence>
<feature type="compositionally biased region" description="Low complexity" evidence="1">
    <location>
        <begin position="135"/>
        <end position="150"/>
    </location>
</feature>
<proteinExistence type="predicted"/>
<sequence>MYVFASPSPSAPSVRTIAKDGDGPQHPKLLFRVLGNRLDERLEQQVQLPFQHFGTRDNGTLYAHLYIFKSQISEQGDGGLASTLDAASLALPGTNAGEPLTVYTSPLTRFLPAVNRSRYRPLISAAQSTPKATVPPAQQDALPAPQPAGALRDEQTADSSALAPDACGAGDTAESCAADVVPRSDECAAGDPDDMTCQSEEEAGTDESAAEEPSAEEASGSAEKNATEETQVVEVARDPPEVFLRGERYTHLRPEITFRIAQNRPTLSSGGFPPDMKKLLKRVEREPGSIQRHIMKYEPPVESDDLLLLKRQYRIQGGTDSAVTEVYVVSSVLTASTVCPWALMQRGGRTRVWAFRLISRNPKREDPTMMVVVLPTSLGTFRLLNNIQQSLDMLHEGIGLSEEDTEDLRAIWRTP</sequence>
<dbReference type="EMBL" id="LGRX02009627">
    <property type="protein sequence ID" value="KAK3271534.1"/>
    <property type="molecule type" value="Genomic_DNA"/>
</dbReference>